<feature type="region of interest" description="Disordered" evidence="1">
    <location>
        <begin position="1"/>
        <end position="28"/>
    </location>
</feature>
<proteinExistence type="predicted"/>
<reference evidence="3" key="1">
    <citation type="journal article" date="2015" name="PLoS Genet.">
        <title>The dynamic genome and transcriptome of the human fungal pathogen Blastomyces and close relative Emmonsia.</title>
        <authorList>
            <person name="Munoz J.F."/>
            <person name="Gauthier G.M."/>
            <person name="Desjardins C.A."/>
            <person name="Gallo J.E."/>
            <person name="Holder J."/>
            <person name="Sullivan T.D."/>
            <person name="Marty A.J."/>
            <person name="Carmen J.C."/>
            <person name="Chen Z."/>
            <person name="Ding L."/>
            <person name="Gujja S."/>
            <person name="Magrini V."/>
            <person name="Misas E."/>
            <person name="Mitreva M."/>
            <person name="Priest M."/>
            <person name="Saif S."/>
            <person name="Whiston E.A."/>
            <person name="Young S."/>
            <person name="Zeng Q."/>
            <person name="Goldman W.E."/>
            <person name="Mardis E.R."/>
            <person name="Taylor J.W."/>
            <person name="McEwen J.G."/>
            <person name="Clay O.K."/>
            <person name="Klein B.S."/>
            <person name="Cuomo C.A."/>
        </authorList>
    </citation>
    <scope>NUCLEOTIDE SEQUENCE [LARGE SCALE GENOMIC DNA]</scope>
    <source>
        <strain evidence="3">UAMH 139</strain>
    </source>
</reference>
<keyword evidence="3" id="KW-1185">Reference proteome</keyword>
<sequence length="112" mass="12005">MGRGDRDDTGEGGKRVHQTWPADGSIETFSRTGSADGGLCLGGVWGSDSLLPKDPKTHCVDQIPVLIADWIELGLHLDSRLSGRGRQLHSPLSPRTRTVPVSLLGCASFSRQ</sequence>
<dbReference type="AlphaFoldDB" id="A0A0H1BGA0"/>
<gene>
    <name evidence="2" type="ORF">EMPG_14264</name>
</gene>
<comment type="caution">
    <text evidence="2">The sequence shown here is derived from an EMBL/GenBank/DDBJ whole genome shotgun (WGS) entry which is preliminary data.</text>
</comment>
<feature type="compositionally biased region" description="Basic and acidic residues" evidence="1">
    <location>
        <begin position="1"/>
        <end position="14"/>
    </location>
</feature>
<evidence type="ECO:0000313" key="3">
    <source>
        <dbReference type="Proteomes" id="UP000053573"/>
    </source>
</evidence>
<name>A0A0H1BGA0_9EURO</name>
<dbReference type="EMBL" id="LDEV01002071">
    <property type="protein sequence ID" value="KLJ10355.1"/>
    <property type="molecule type" value="Genomic_DNA"/>
</dbReference>
<dbReference type="OrthoDB" id="4188869at2759"/>
<accession>A0A0H1BGA0</accession>
<dbReference type="Proteomes" id="UP000053573">
    <property type="component" value="Unassembled WGS sequence"/>
</dbReference>
<organism evidence="2 3">
    <name type="scientific">Blastomyces silverae</name>
    <dbReference type="NCBI Taxonomy" id="2060906"/>
    <lineage>
        <taxon>Eukaryota</taxon>
        <taxon>Fungi</taxon>
        <taxon>Dikarya</taxon>
        <taxon>Ascomycota</taxon>
        <taxon>Pezizomycotina</taxon>
        <taxon>Eurotiomycetes</taxon>
        <taxon>Eurotiomycetidae</taxon>
        <taxon>Onygenales</taxon>
        <taxon>Ajellomycetaceae</taxon>
        <taxon>Blastomyces</taxon>
    </lineage>
</organism>
<evidence type="ECO:0000313" key="2">
    <source>
        <dbReference type="EMBL" id="KLJ10355.1"/>
    </source>
</evidence>
<evidence type="ECO:0000256" key="1">
    <source>
        <dbReference type="SAM" id="MobiDB-lite"/>
    </source>
</evidence>
<protein>
    <submittedName>
        <fullName evidence="2">Uncharacterized protein</fullName>
    </submittedName>
</protein>